<dbReference type="PANTHER" id="PTHR15690">
    <property type="entry name" value="NUCLEAR RECEPTOR COACTIVATOR 6"/>
    <property type="match status" value="1"/>
</dbReference>
<dbReference type="EMBL" id="OU893336">
    <property type="protein sequence ID" value="CAH0760184.1"/>
    <property type="molecule type" value="Genomic_DNA"/>
</dbReference>
<feature type="compositionally biased region" description="Pro residues" evidence="1">
    <location>
        <begin position="341"/>
        <end position="362"/>
    </location>
</feature>
<feature type="compositionally biased region" description="Basic and acidic residues" evidence="1">
    <location>
        <begin position="1049"/>
        <end position="1061"/>
    </location>
</feature>
<feature type="region of interest" description="Disordered" evidence="1">
    <location>
        <begin position="531"/>
        <end position="631"/>
    </location>
</feature>
<feature type="compositionally biased region" description="Basic and acidic residues" evidence="1">
    <location>
        <begin position="531"/>
        <end position="541"/>
    </location>
</feature>
<dbReference type="InterPro" id="IPR026638">
    <property type="entry name" value="NCOA6"/>
</dbReference>
<feature type="compositionally biased region" description="Pro residues" evidence="1">
    <location>
        <begin position="422"/>
        <end position="432"/>
    </location>
</feature>
<feature type="region of interest" description="Disordered" evidence="1">
    <location>
        <begin position="119"/>
        <end position="171"/>
    </location>
</feature>
<dbReference type="GO" id="GO:0035097">
    <property type="term" value="C:histone methyltransferase complex"/>
    <property type="evidence" value="ECO:0007669"/>
    <property type="project" value="TreeGrafter"/>
</dbReference>
<feature type="compositionally biased region" description="Basic and acidic residues" evidence="1">
    <location>
        <begin position="816"/>
        <end position="825"/>
    </location>
</feature>
<evidence type="ECO:0000259" key="2">
    <source>
        <dbReference type="Pfam" id="PF13820"/>
    </source>
</evidence>
<dbReference type="OrthoDB" id="5967287at2759"/>
<feature type="region of interest" description="Disordered" evidence="1">
    <location>
        <begin position="741"/>
        <end position="830"/>
    </location>
</feature>
<feature type="compositionally biased region" description="Pro residues" evidence="1">
    <location>
        <begin position="251"/>
        <end position="260"/>
    </location>
</feature>
<feature type="region of interest" description="Disordered" evidence="1">
    <location>
        <begin position="235"/>
        <end position="263"/>
    </location>
</feature>
<feature type="region of interest" description="Disordered" evidence="1">
    <location>
        <begin position="683"/>
        <end position="729"/>
    </location>
</feature>
<feature type="compositionally biased region" description="Basic and acidic residues" evidence="1">
    <location>
        <begin position="717"/>
        <end position="729"/>
    </location>
</feature>
<feature type="region of interest" description="Disordered" evidence="1">
    <location>
        <begin position="967"/>
        <end position="1035"/>
    </location>
</feature>
<sequence length="1602" mass="172636">MAADSDGLGSAGGGSCGVVVTCEGDLRDPRFPERLRRLLRELRTLLAEPSPHTLKVNKVEPWNSVRVTLSVPRAAAVRLRALAAAGAPQLHALGILSVQVDGDQAVSLRLQHGAELTIHTQPDDASTSNAPRPQANSDLLSNLGTLGRLISDADGAGASTSTEPPPAIRDNFKSPNTVCPMDGKIPQNIPTPPADARCEFPFGSMTQARVIHRKENTLGITNSANIRPAEGMFVRPSTSASASGSGSAFAGPPPPYPSAPPTVAMSSPLLVNLLQNDAPAPQPRPKPPHPHPHPAKLDRLDDGQQVELAAGRAQLEYRGVRGSVGEVRPPAPFVRRTFAPARPPPPPPPTVQGQPPQPPPPTAQSTVTYRAPAANATVVGRARFPSGFGPEPPPPPYRADPRPRVRPRPPPPPSPATASSPAPAPAPTPSPASAPRFSPEDLKVLLPPSTTSMDQKTRSRFQEFQWFQQQYIATQRAASQPDWNEPYRDLELPDLPDSDLDQLLPTLSADLNLDSALSAISDLENAAKLYEKESTEGDSIREVSYPNGPYAEPTTSTTETKEPESTFMPPPPVPNKFQTPFKSPPNSTYSVDKATTSTTMPPPMRLPIRATSSVSTATVGSQASAQEIEEQSKKQYLIKTLMRDDDPPPKEEKKPEEVTVAQCKLKENAETEVFGIAKVVTTEEDRRADEEMKLKNKLKKEREDKLAQKGGKPRTVGAKEKPVTLKDKIVRDGKTKVALARPQIAAVPAPAPVPSPAPVSAPASAPASTLPPAPSPAPPSEGPKSPGEKESIKLRLKLDKNEPVYKADVSFVNQPKGDKPTDGELRVPPLHISLRGRNSAVIKNSKKEKKKFNLGDVQSKKLKIRKALETDGKTHETPAAKSADVVDDKTDDFLLKNIKLNNHYGESEPIKSDIIAAGDNNVVYRMKTISKNSHIVTKSHDYKLNNKALDGLKPKKKSKLPINLLDGKQVEKERDKEWRNEAADKEGKYAQNEGYRENNHDAKKKQETVKCDSDLSQSEDNKCSANSGSGTDGELDSLLLKCLERTLGDGESEENKLKRAMEPAAPNGLLADKRRKHTHPCPEPPGSTNVGTIVVPTPRGESPPAQRSGGVSPRRKERPKDKSYCKLVAERRPDRPDRPDDKFSSRSPSQAQGEDSGIESMDALSEKSPNQASQSPPDQRKERLDMPRSTSPTSVQRIIGVIDAPPASDELLERLQLAGTPRYEPGPPDIDDLGDIEAELAKMHADHVNGDDAPRRPDDHTKDVKREPTPILRDDDKPPEQAATPATATNADSTEPTSPNKEKEVFDPLPSRVSPPLYTYSNQEKAAPSEPDTDERRPAENGDVKQEPPPDTKPEKMERLPMKADFPDKSLLEQLLIEIPPAEYATKRPESPSPSALERVARSSVRTRSSSKLSSPADGPRTPRLSPGLRADSPALHRNCLRAGSVDKQSPKPLPAKPLPIKRKRRESESSCASTVSCEEGMSPAGRPKKKPRRVEGQKPPVPAGGKAKKDSDSDSDEPLICKVRGKTVKGAKVAAVPAVVGAMAVGAGAGAGRGKGVGDGVGTRRSVRHGPPTQATPVAPAPPNTTPVRRKTRSAGEFNLS</sequence>
<reference evidence="3" key="2">
    <citation type="submission" date="2022-10" db="EMBL/GenBank/DDBJ databases">
        <authorList>
            <consortium name="ENA_rothamsted_submissions"/>
            <consortium name="culmorum"/>
            <person name="King R."/>
        </authorList>
    </citation>
    <scope>NUCLEOTIDE SEQUENCE</scope>
</reference>
<protein>
    <recommendedName>
        <fullName evidence="2">Nuclear receptor coactivator 6 TRADD-N domain-containing protein</fullName>
    </recommendedName>
</protein>
<dbReference type="GO" id="GO:0045944">
    <property type="term" value="P:positive regulation of transcription by RNA polymerase II"/>
    <property type="evidence" value="ECO:0007669"/>
    <property type="project" value="TreeGrafter"/>
</dbReference>
<feature type="compositionally biased region" description="Basic and acidic residues" evidence="1">
    <location>
        <begin position="786"/>
        <end position="805"/>
    </location>
</feature>
<evidence type="ECO:0000313" key="4">
    <source>
        <dbReference type="Proteomes" id="UP001153714"/>
    </source>
</evidence>
<feature type="compositionally biased region" description="Polar residues" evidence="1">
    <location>
        <begin position="1014"/>
        <end position="1029"/>
    </location>
</feature>
<feature type="compositionally biased region" description="Polar residues" evidence="1">
    <location>
        <begin position="119"/>
        <end position="144"/>
    </location>
</feature>
<feature type="compositionally biased region" description="Polar residues" evidence="1">
    <location>
        <begin position="576"/>
        <end position="599"/>
    </location>
</feature>
<feature type="region of interest" description="Disordered" evidence="1">
    <location>
        <begin position="1549"/>
        <end position="1602"/>
    </location>
</feature>
<evidence type="ECO:0000256" key="1">
    <source>
        <dbReference type="SAM" id="MobiDB-lite"/>
    </source>
</evidence>
<dbReference type="Proteomes" id="UP001153714">
    <property type="component" value="Chromosome 5"/>
</dbReference>
<feature type="region of interest" description="Disordered" evidence="1">
    <location>
        <begin position="323"/>
        <end position="458"/>
    </location>
</feature>
<name>A0A9P0G3M1_9NEOP</name>
<feature type="compositionally biased region" description="Low complexity" evidence="1">
    <location>
        <begin position="610"/>
        <end position="626"/>
    </location>
</feature>
<proteinExistence type="predicted"/>
<feature type="compositionally biased region" description="Pro residues" evidence="1">
    <location>
        <begin position="769"/>
        <end position="781"/>
    </location>
</feature>
<feature type="compositionally biased region" description="Low complexity" evidence="1">
    <location>
        <begin position="1402"/>
        <end position="1415"/>
    </location>
</feature>
<feature type="compositionally biased region" description="Basic and acidic residues" evidence="1">
    <location>
        <begin position="683"/>
        <end position="707"/>
    </location>
</feature>
<evidence type="ECO:0000313" key="3">
    <source>
        <dbReference type="EMBL" id="CAH0760184.1"/>
    </source>
</evidence>
<feature type="compositionally biased region" description="Gly residues" evidence="1">
    <location>
        <begin position="1549"/>
        <end position="1562"/>
    </location>
</feature>
<feature type="region of interest" description="Disordered" evidence="1">
    <location>
        <begin position="275"/>
        <end position="298"/>
    </location>
</feature>
<feature type="compositionally biased region" description="Polar residues" evidence="1">
    <location>
        <begin position="1167"/>
        <end position="1177"/>
    </location>
</feature>
<accession>A0A9P0G3M1</accession>
<feature type="compositionally biased region" description="Basic and acidic residues" evidence="1">
    <location>
        <begin position="968"/>
        <end position="1013"/>
    </location>
</feature>
<feature type="domain" description="Nuclear receptor coactivator 6 TRADD-N" evidence="2">
    <location>
        <begin position="18"/>
        <end position="114"/>
    </location>
</feature>
<dbReference type="GO" id="GO:0005667">
    <property type="term" value="C:transcription regulator complex"/>
    <property type="evidence" value="ECO:0007669"/>
    <property type="project" value="TreeGrafter"/>
</dbReference>
<reference evidence="3" key="1">
    <citation type="submission" date="2021-12" db="EMBL/GenBank/DDBJ databases">
        <authorList>
            <person name="King R."/>
        </authorList>
    </citation>
    <scope>NUCLEOTIDE SEQUENCE</scope>
</reference>
<feature type="compositionally biased region" description="Basic and acidic residues" evidence="1">
    <location>
        <begin position="1334"/>
        <end position="1371"/>
    </location>
</feature>
<gene>
    <name evidence="3" type="ORF">DIATSA_LOCUS10400</name>
</gene>
<feature type="compositionally biased region" description="Acidic residues" evidence="1">
    <location>
        <begin position="1229"/>
        <end position="1238"/>
    </location>
</feature>
<organism evidence="3 4">
    <name type="scientific">Diatraea saccharalis</name>
    <name type="common">sugarcane borer</name>
    <dbReference type="NCBI Taxonomy" id="40085"/>
    <lineage>
        <taxon>Eukaryota</taxon>
        <taxon>Metazoa</taxon>
        <taxon>Ecdysozoa</taxon>
        <taxon>Arthropoda</taxon>
        <taxon>Hexapoda</taxon>
        <taxon>Insecta</taxon>
        <taxon>Pterygota</taxon>
        <taxon>Neoptera</taxon>
        <taxon>Endopterygota</taxon>
        <taxon>Lepidoptera</taxon>
        <taxon>Glossata</taxon>
        <taxon>Ditrysia</taxon>
        <taxon>Pyraloidea</taxon>
        <taxon>Crambidae</taxon>
        <taxon>Crambinae</taxon>
        <taxon>Diatraea</taxon>
    </lineage>
</organism>
<feature type="compositionally biased region" description="Basic and acidic residues" evidence="1">
    <location>
        <begin position="1118"/>
        <end position="1144"/>
    </location>
</feature>
<dbReference type="PANTHER" id="PTHR15690:SF0">
    <property type="entry name" value="NUCLEAR RECEPTOR COACTIVATOR 6"/>
    <property type="match status" value="1"/>
</dbReference>
<feature type="compositionally biased region" description="Pro residues" evidence="1">
    <location>
        <begin position="749"/>
        <end position="759"/>
    </location>
</feature>
<feature type="region of interest" description="Disordered" evidence="1">
    <location>
        <begin position="1049"/>
        <end position="1520"/>
    </location>
</feature>
<feature type="compositionally biased region" description="Basic and acidic residues" evidence="1">
    <location>
        <begin position="1239"/>
        <end position="1279"/>
    </location>
</feature>
<dbReference type="InterPro" id="IPR032715">
    <property type="entry name" value="NCOA6_TRADD-N"/>
</dbReference>
<feature type="compositionally biased region" description="Low complexity" evidence="1">
    <location>
        <begin position="236"/>
        <end position="250"/>
    </location>
</feature>
<feature type="compositionally biased region" description="Low complexity" evidence="1">
    <location>
        <begin position="1282"/>
        <end position="1291"/>
    </location>
</feature>
<keyword evidence="4" id="KW-1185">Reference proteome</keyword>
<dbReference type="GO" id="GO:0003713">
    <property type="term" value="F:transcription coactivator activity"/>
    <property type="evidence" value="ECO:0007669"/>
    <property type="project" value="InterPro"/>
</dbReference>
<dbReference type="Pfam" id="PF13820">
    <property type="entry name" value="NCOA6_TRADD-N"/>
    <property type="match status" value="1"/>
</dbReference>